<dbReference type="NCBIfam" id="TIGR00507">
    <property type="entry name" value="aroE"/>
    <property type="match status" value="1"/>
</dbReference>
<dbReference type="Pfam" id="PF08501">
    <property type="entry name" value="Shikimate_dh_N"/>
    <property type="match status" value="1"/>
</dbReference>
<dbReference type="GO" id="GO:0004764">
    <property type="term" value="F:shikimate 3-dehydrogenase (NADP+) activity"/>
    <property type="evidence" value="ECO:0007669"/>
    <property type="project" value="UniProtKB-UniRule"/>
</dbReference>
<dbReference type="GO" id="GO:0050661">
    <property type="term" value="F:NADP binding"/>
    <property type="evidence" value="ECO:0007669"/>
    <property type="project" value="InterPro"/>
</dbReference>
<name>A0A5R9IMV0_9GAMM</name>
<dbReference type="InterPro" id="IPR013708">
    <property type="entry name" value="Shikimate_DH-bd_N"/>
</dbReference>
<dbReference type="InterPro" id="IPR041121">
    <property type="entry name" value="SDH_C"/>
</dbReference>
<evidence type="ECO:0000256" key="7">
    <source>
        <dbReference type="ARBA" id="ARBA00049442"/>
    </source>
</evidence>
<dbReference type="GO" id="GO:0009073">
    <property type="term" value="P:aromatic amino acid family biosynthetic process"/>
    <property type="evidence" value="ECO:0007669"/>
    <property type="project" value="UniProtKB-KW"/>
</dbReference>
<dbReference type="NCBIfam" id="NF001310">
    <property type="entry name" value="PRK00258.1-2"/>
    <property type="match status" value="1"/>
</dbReference>
<evidence type="ECO:0000256" key="8">
    <source>
        <dbReference type="HAMAP-Rule" id="MF_00222"/>
    </source>
</evidence>
<dbReference type="InterPro" id="IPR036291">
    <property type="entry name" value="NAD(P)-bd_dom_sf"/>
</dbReference>
<feature type="binding site" evidence="8">
    <location>
        <position position="214"/>
    </location>
    <ligand>
        <name>NADP(+)</name>
        <dbReference type="ChEBI" id="CHEBI:58349"/>
    </ligand>
</feature>
<keyword evidence="3 8" id="KW-0028">Amino-acid biosynthesis</keyword>
<feature type="binding site" evidence="8">
    <location>
        <position position="79"/>
    </location>
    <ligand>
        <name>NADP(+)</name>
        <dbReference type="ChEBI" id="CHEBI:58349"/>
    </ligand>
</feature>
<proteinExistence type="inferred from homology"/>
<keyword evidence="5 8" id="KW-0560">Oxidoreductase</keyword>
<sequence>MSPRQFCVFGNPIKQSRSPWIHQQFANQLGVEIEYEATLAPCDGFERNLKSFIADGGSGANVTAPFKEEAWRLCDQLSDIAKDSGAVNTIYISGDHLYGDNTDGFGLVADLHRQGATLTNANILLLGAGGAARGVIPALLKENPATLTIANRTASKANHLKAHFGDSQIQSCGFDELNDANFDLIINATSAGLSQQRPNVPSTIINQHTICYDMVYQATPTGFMQWCSQHGAALCIDGLGMLVGQAAKSFSIWFGKMPQIEPVIVELREMLSKGS</sequence>
<dbReference type="UniPathway" id="UPA00053">
    <property type="reaction ID" value="UER00087"/>
</dbReference>
<accession>A0A5R9IMV0</accession>
<feature type="binding site" evidence="8">
    <location>
        <position position="103"/>
    </location>
    <ligand>
        <name>shikimate</name>
        <dbReference type="ChEBI" id="CHEBI:36208"/>
    </ligand>
</feature>
<evidence type="ECO:0000256" key="4">
    <source>
        <dbReference type="ARBA" id="ARBA00022857"/>
    </source>
</evidence>
<evidence type="ECO:0000259" key="9">
    <source>
        <dbReference type="Pfam" id="PF01488"/>
    </source>
</evidence>
<dbReference type="CDD" id="cd01065">
    <property type="entry name" value="NAD_bind_Shikimate_DH"/>
    <property type="match status" value="1"/>
</dbReference>
<feature type="binding site" evidence="8">
    <location>
        <begin position="151"/>
        <end position="156"/>
    </location>
    <ligand>
        <name>NADP(+)</name>
        <dbReference type="ChEBI" id="CHEBI:58349"/>
    </ligand>
</feature>
<dbReference type="Gene3D" id="3.40.50.10860">
    <property type="entry name" value="Leucine Dehydrogenase, chain A, domain 1"/>
    <property type="match status" value="1"/>
</dbReference>
<dbReference type="GO" id="GO:0005829">
    <property type="term" value="C:cytosol"/>
    <property type="evidence" value="ECO:0007669"/>
    <property type="project" value="TreeGrafter"/>
</dbReference>
<dbReference type="GO" id="GO:0008652">
    <property type="term" value="P:amino acid biosynthetic process"/>
    <property type="evidence" value="ECO:0007669"/>
    <property type="project" value="UniProtKB-KW"/>
</dbReference>
<feature type="domain" description="SDH C-terminal" evidence="11">
    <location>
        <begin position="238"/>
        <end position="263"/>
    </location>
</feature>
<comment type="caution">
    <text evidence="12">The sequence shown here is derived from an EMBL/GenBank/DDBJ whole genome shotgun (WGS) entry which is preliminary data.</text>
</comment>
<feature type="domain" description="Shikimate dehydrogenase substrate binding N-terminal" evidence="10">
    <location>
        <begin position="8"/>
        <end position="90"/>
    </location>
</feature>
<feature type="active site" description="Proton acceptor" evidence="8">
    <location>
        <position position="67"/>
    </location>
</feature>
<evidence type="ECO:0000256" key="6">
    <source>
        <dbReference type="ARBA" id="ARBA00023141"/>
    </source>
</evidence>
<evidence type="ECO:0000313" key="12">
    <source>
        <dbReference type="EMBL" id="TLU65397.1"/>
    </source>
</evidence>
<evidence type="ECO:0000259" key="11">
    <source>
        <dbReference type="Pfam" id="PF18317"/>
    </source>
</evidence>
<dbReference type="Pfam" id="PF18317">
    <property type="entry name" value="SDH_C"/>
    <property type="match status" value="1"/>
</dbReference>
<dbReference type="PANTHER" id="PTHR21089:SF1">
    <property type="entry name" value="BIFUNCTIONAL 3-DEHYDROQUINATE DEHYDRATASE_SHIKIMATE DEHYDROGENASE, CHLOROPLASTIC"/>
    <property type="match status" value="1"/>
</dbReference>
<keyword evidence="6 8" id="KW-0057">Aromatic amino acid biosynthesis</keyword>
<comment type="function">
    <text evidence="8">Involved in the biosynthesis of the chorismate, which leads to the biosynthesis of aromatic amino acids. Catalyzes the reversible NADPH linked reduction of 3-dehydroshikimate (DHSA) to yield shikimate (SA).</text>
</comment>
<dbReference type="EMBL" id="VCBC01000007">
    <property type="protein sequence ID" value="TLU65397.1"/>
    <property type="molecule type" value="Genomic_DNA"/>
</dbReference>
<dbReference type="RefSeq" id="WP_138319698.1">
    <property type="nucleotide sequence ID" value="NZ_VCBC01000007.1"/>
</dbReference>
<protein>
    <recommendedName>
        <fullName evidence="2 8">Shikimate dehydrogenase (NADP(+))</fullName>
        <shortName evidence="8">SDH</shortName>
        <ecNumber evidence="2 8">1.1.1.25</ecNumber>
    </recommendedName>
</protein>
<feature type="binding site" evidence="8">
    <location>
        <position position="63"/>
    </location>
    <ligand>
        <name>shikimate</name>
        <dbReference type="ChEBI" id="CHEBI:36208"/>
    </ligand>
</feature>
<dbReference type="FunFam" id="3.40.50.720:FF:000104">
    <property type="entry name" value="Shikimate dehydrogenase (NADP(+))"/>
    <property type="match status" value="1"/>
</dbReference>
<dbReference type="OrthoDB" id="9776868at2"/>
<evidence type="ECO:0000259" key="10">
    <source>
        <dbReference type="Pfam" id="PF08501"/>
    </source>
</evidence>
<dbReference type="GO" id="GO:0009423">
    <property type="term" value="P:chorismate biosynthetic process"/>
    <property type="evidence" value="ECO:0007669"/>
    <property type="project" value="UniProtKB-UniRule"/>
</dbReference>
<dbReference type="EC" id="1.1.1.25" evidence="2 8"/>
<keyword evidence="4 8" id="KW-0521">NADP</keyword>
<dbReference type="PANTHER" id="PTHR21089">
    <property type="entry name" value="SHIKIMATE DEHYDROGENASE"/>
    <property type="match status" value="1"/>
</dbReference>
<evidence type="ECO:0000256" key="1">
    <source>
        <dbReference type="ARBA" id="ARBA00004871"/>
    </source>
</evidence>
<dbReference type="SUPFAM" id="SSF51735">
    <property type="entry name" value="NAD(P)-binding Rossmann-fold domains"/>
    <property type="match status" value="1"/>
</dbReference>
<feature type="binding site" evidence="8">
    <location>
        <position position="245"/>
    </location>
    <ligand>
        <name>shikimate</name>
        <dbReference type="ChEBI" id="CHEBI:36208"/>
    </ligand>
</feature>
<feature type="domain" description="Quinate/shikimate 5-dehydrogenase/glutamyl-tRNA reductase" evidence="9">
    <location>
        <begin position="116"/>
        <end position="191"/>
    </location>
</feature>
<feature type="binding site" evidence="8">
    <location>
        <begin position="127"/>
        <end position="131"/>
    </location>
    <ligand>
        <name>NADP(+)</name>
        <dbReference type="ChEBI" id="CHEBI:58349"/>
    </ligand>
</feature>
<feature type="binding site" evidence="8">
    <location>
        <position position="88"/>
    </location>
    <ligand>
        <name>shikimate</name>
        <dbReference type="ChEBI" id="CHEBI:36208"/>
    </ligand>
</feature>
<feature type="binding site" evidence="8">
    <location>
        <position position="238"/>
    </location>
    <ligand>
        <name>NADP(+)</name>
        <dbReference type="ChEBI" id="CHEBI:58349"/>
    </ligand>
</feature>
<dbReference type="GO" id="GO:0019632">
    <property type="term" value="P:shikimate metabolic process"/>
    <property type="evidence" value="ECO:0007669"/>
    <property type="project" value="InterPro"/>
</dbReference>
<evidence type="ECO:0000256" key="5">
    <source>
        <dbReference type="ARBA" id="ARBA00023002"/>
    </source>
</evidence>
<dbReference type="Gene3D" id="3.40.50.720">
    <property type="entry name" value="NAD(P)-binding Rossmann-like Domain"/>
    <property type="match status" value="1"/>
</dbReference>
<dbReference type="Pfam" id="PF01488">
    <property type="entry name" value="Shikimate_DH"/>
    <property type="match status" value="1"/>
</dbReference>
<dbReference type="FunFam" id="3.40.50.10860:FF:000006">
    <property type="entry name" value="Shikimate dehydrogenase (NADP(+))"/>
    <property type="match status" value="1"/>
</dbReference>
<reference evidence="12 13" key="1">
    <citation type="submission" date="2019-05" db="EMBL/GenBank/DDBJ databases">
        <title>Genome sequences of Thalassotalea litorea 1K03283.</title>
        <authorList>
            <person name="Zhang D."/>
        </authorList>
    </citation>
    <scope>NUCLEOTIDE SEQUENCE [LARGE SCALE GENOMIC DNA]</scope>
    <source>
        <strain evidence="12 13">MCCC 1K03283</strain>
    </source>
</reference>
<organism evidence="12 13">
    <name type="scientific">Thalassotalea litorea</name>
    <dbReference type="NCBI Taxonomy" id="2020715"/>
    <lineage>
        <taxon>Bacteria</taxon>
        <taxon>Pseudomonadati</taxon>
        <taxon>Pseudomonadota</taxon>
        <taxon>Gammaproteobacteria</taxon>
        <taxon>Alteromonadales</taxon>
        <taxon>Colwelliaceae</taxon>
        <taxon>Thalassotalea</taxon>
    </lineage>
</organism>
<comment type="subunit">
    <text evidence="8">Homodimer.</text>
</comment>
<dbReference type="HAMAP" id="MF_00222">
    <property type="entry name" value="Shikimate_DH_AroE"/>
    <property type="match status" value="1"/>
</dbReference>
<dbReference type="AlphaFoldDB" id="A0A5R9IMV0"/>
<evidence type="ECO:0000256" key="2">
    <source>
        <dbReference type="ARBA" id="ARBA00012962"/>
    </source>
</evidence>
<dbReference type="InterPro" id="IPR006151">
    <property type="entry name" value="Shikm_DH/Glu-tRNA_Rdtase"/>
</dbReference>
<feature type="binding site" evidence="8">
    <location>
        <position position="216"/>
    </location>
    <ligand>
        <name>shikimate</name>
        <dbReference type="ChEBI" id="CHEBI:36208"/>
    </ligand>
</feature>
<feature type="binding site" evidence="8">
    <location>
        <begin position="16"/>
        <end position="18"/>
    </location>
    <ligand>
        <name>shikimate</name>
        <dbReference type="ChEBI" id="CHEBI:36208"/>
    </ligand>
</feature>
<gene>
    <name evidence="8 12" type="primary">aroE</name>
    <name evidence="12" type="ORF">FE810_08915</name>
</gene>
<keyword evidence="13" id="KW-1185">Reference proteome</keyword>
<dbReference type="InterPro" id="IPR022893">
    <property type="entry name" value="Shikimate_DH_fam"/>
</dbReference>
<dbReference type="InterPro" id="IPR011342">
    <property type="entry name" value="Shikimate_DH"/>
</dbReference>
<evidence type="ECO:0000313" key="13">
    <source>
        <dbReference type="Proteomes" id="UP000307790"/>
    </source>
</evidence>
<comment type="similarity">
    <text evidence="8">Belongs to the shikimate dehydrogenase family.</text>
</comment>
<dbReference type="InterPro" id="IPR046346">
    <property type="entry name" value="Aminoacid_DH-like_N_sf"/>
</dbReference>
<evidence type="ECO:0000256" key="3">
    <source>
        <dbReference type="ARBA" id="ARBA00022605"/>
    </source>
</evidence>
<comment type="pathway">
    <text evidence="1 8">Metabolic intermediate biosynthesis; chorismate biosynthesis; chorismate from D-erythrose 4-phosphate and phosphoenolpyruvate: step 4/7.</text>
</comment>
<dbReference type="Proteomes" id="UP000307790">
    <property type="component" value="Unassembled WGS sequence"/>
</dbReference>
<comment type="catalytic activity">
    <reaction evidence="7 8">
        <text>shikimate + NADP(+) = 3-dehydroshikimate + NADPH + H(+)</text>
        <dbReference type="Rhea" id="RHEA:17737"/>
        <dbReference type="ChEBI" id="CHEBI:15378"/>
        <dbReference type="ChEBI" id="CHEBI:16630"/>
        <dbReference type="ChEBI" id="CHEBI:36208"/>
        <dbReference type="ChEBI" id="CHEBI:57783"/>
        <dbReference type="ChEBI" id="CHEBI:58349"/>
        <dbReference type="EC" id="1.1.1.25"/>
    </reaction>
</comment>
<dbReference type="SUPFAM" id="SSF53223">
    <property type="entry name" value="Aminoacid dehydrogenase-like, N-terminal domain"/>
    <property type="match status" value="1"/>
</dbReference>